<evidence type="ECO:0000313" key="1">
    <source>
        <dbReference type="EMBL" id="ECJ2327161.1"/>
    </source>
</evidence>
<dbReference type="AlphaFoldDB" id="A0A5Y3V089"/>
<evidence type="ECO:0000313" key="2">
    <source>
        <dbReference type="Proteomes" id="UP000839824"/>
    </source>
</evidence>
<proteinExistence type="predicted"/>
<organism evidence="1 2">
    <name type="scientific">Salmonella enterica subsp. salamae</name>
    <dbReference type="NCBI Taxonomy" id="59202"/>
    <lineage>
        <taxon>Bacteria</taxon>
        <taxon>Pseudomonadati</taxon>
        <taxon>Pseudomonadota</taxon>
        <taxon>Gammaproteobacteria</taxon>
        <taxon>Enterobacterales</taxon>
        <taxon>Enterobacteriaceae</taxon>
        <taxon>Salmonella</taxon>
    </lineage>
</organism>
<sequence>MNLCAARPGEVLDLRWDEVIDTGSYSEQSRTGTQQIYEGCSRDKQLFSGHRAENQEQAYLRKVKITPSLAPSSGKKSIRWRYVFHVIF</sequence>
<gene>
    <name evidence="1" type="ORF">FNJ06_16470</name>
</gene>
<dbReference type="Proteomes" id="UP000839824">
    <property type="component" value="Unassembled WGS sequence"/>
</dbReference>
<comment type="caution">
    <text evidence="1">The sequence shown here is derived from an EMBL/GenBank/DDBJ whole genome shotgun (WGS) entry which is preliminary data.</text>
</comment>
<accession>A0A5Y3V089</accession>
<reference evidence="1 2" key="1">
    <citation type="submission" date="2019-07" db="EMBL/GenBank/DDBJ databases">
        <authorList>
            <person name="Ashton P.M."/>
            <person name="Dallman T."/>
            <person name="Nair S."/>
            <person name="De Pinna E."/>
            <person name="Peters T."/>
            <person name="Grant K."/>
        </authorList>
    </citation>
    <scope>NUCLEOTIDE SEQUENCE [LARGE SCALE GENOMIC DNA]</scope>
    <source>
        <strain evidence="1 2">598112</strain>
    </source>
</reference>
<name>A0A5Y3V089_SALER</name>
<evidence type="ECO:0008006" key="3">
    <source>
        <dbReference type="Google" id="ProtNLM"/>
    </source>
</evidence>
<dbReference type="EMBL" id="AAIXRY010000018">
    <property type="protein sequence ID" value="ECJ2327161.1"/>
    <property type="molecule type" value="Genomic_DNA"/>
</dbReference>
<protein>
    <recommendedName>
        <fullName evidence="3">Integrase</fullName>
    </recommendedName>
</protein>